<dbReference type="InterPro" id="IPR002213">
    <property type="entry name" value="UDP_glucos_trans"/>
</dbReference>
<evidence type="ECO:0000313" key="5">
    <source>
        <dbReference type="EMBL" id="ROR97027.1"/>
    </source>
</evidence>
<name>A0A3N2DBC0_9MICO</name>
<evidence type="ECO:0000259" key="4">
    <source>
        <dbReference type="Pfam" id="PF13579"/>
    </source>
</evidence>
<reference evidence="5 6" key="1">
    <citation type="submission" date="2018-11" db="EMBL/GenBank/DDBJ databases">
        <title>Sequencing the genomes of 1000 actinobacteria strains.</title>
        <authorList>
            <person name="Klenk H.-P."/>
        </authorList>
    </citation>
    <scope>NUCLEOTIDE SEQUENCE [LARGE SCALE GENOMIC DNA]</scope>
    <source>
        <strain evidence="5 6">DSM 13521</strain>
    </source>
</reference>
<feature type="domain" description="Glycosyltransferase subfamily 4-like N-terminal" evidence="4">
    <location>
        <begin position="15"/>
        <end position="169"/>
    </location>
</feature>
<keyword evidence="2 5" id="KW-0808">Transferase</keyword>
<dbReference type="InterPro" id="IPR050426">
    <property type="entry name" value="Glycosyltransferase_28"/>
</dbReference>
<dbReference type="InterPro" id="IPR028098">
    <property type="entry name" value="Glyco_trans_4-like_N"/>
</dbReference>
<dbReference type="AlphaFoldDB" id="A0A3N2DBC0"/>
<protein>
    <submittedName>
        <fullName evidence="5">UDP:flavonoid glycosyltransferase YjiC (YdhE family)</fullName>
    </submittedName>
</protein>
<evidence type="ECO:0000259" key="3">
    <source>
        <dbReference type="Pfam" id="PF06722"/>
    </source>
</evidence>
<dbReference type="Pfam" id="PF06722">
    <property type="entry name" value="EryCIII-like_C"/>
    <property type="match status" value="1"/>
</dbReference>
<dbReference type="InterPro" id="IPR010610">
    <property type="entry name" value="EryCIII-like_C"/>
</dbReference>
<evidence type="ECO:0000256" key="2">
    <source>
        <dbReference type="ARBA" id="ARBA00022679"/>
    </source>
</evidence>
<dbReference type="Gene3D" id="3.40.50.2000">
    <property type="entry name" value="Glycogen Phosphorylase B"/>
    <property type="match status" value="2"/>
</dbReference>
<organism evidence="5 6">
    <name type="scientific">Salana multivorans</name>
    <dbReference type="NCBI Taxonomy" id="120377"/>
    <lineage>
        <taxon>Bacteria</taxon>
        <taxon>Bacillati</taxon>
        <taxon>Actinomycetota</taxon>
        <taxon>Actinomycetes</taxon>
        <taxon>Micrococcales</taxon>
        <taxon>Beutenbergiaceae</taxon>
        <taxon>Salana</taxon>
    </lineage>
</organism>
<dbReference type="PANTHER" id="PTHR48050">
    <property type="entry name" value="STEROL 3-BETA-GLUCOSYLTRANSFERASE"/>
    <property type="match status" value="1"/>
</dbReference>
<dbReference type="Proteomes" id="UP000275356">
    <property type="component" value="Unassembled WGS sequence"/>
</dbReference>
<evidence type="ECO:0000313" key="6">
    <source>
        <dbReference type="Proteomes" id="UP000275356"/>
    </source>
</evidence>
<evidence type="ECO:0000256" key="1">
    <source>
        <dbReference type="ARBA" id="ARBA00022676"/>
    </source>
</evidence>
<proteinExistence type="predicted"/>
<dbReference type="Pfam" id="PF13579">
    <property type="entry name" value="Glyco_trans_4_4"/>
    <property type="match status" value="1"/>
</dbReference>
<comment type="caution">
    <text evidence="5">The sequence shown here is derived from an EMBL/GenBank/DDBJ whole genome shotgun (WGS) entry which is preliminary data.</text>
</comment>
<dbReference type="PANTHER" id="PTHR48050:SF13">
    <property type="entry name" value="STEROL 3-BETA-GLUCOSYLTRANSFERASE UGT80A2"/>
    <property type="match status" value="1"/>
</dbReference>
<dbReference type="GO" id="GO:0016758">
    <property type="term" value="F:hexosyltransferase activity"/>
    <property type="evidence" value="ECO:0007669"/>
    <property type="project" value="UniProtKB-ARBA"/>
</dbReference>
<sequence length="419" mass="44596">MLLAAPPFAGHLHPVLELAVGLRRRGHDVVVTTGAGRADLVRGVGLDVEPLFPDDPEAFERVANPGVRVGSHPVRLTRQLRANLALLPRARAELDAITERVRPDVVVADFTAPVAGYAALDRGIPWVTVCPSPCAIETRTGTPSYLGGWRPPRTALGRARDAVGRRAVRLGKLGMQRALARDFEQAGARVYREDGSEYAYSPHAILGLGMSEVELPRDWPAAFRMVGPLTASPVRVPPVELPSLPPGRSRVLVTLGTHLDWAKRDLLARVRALRDRVAGLDVVVGLGDAAGGRGLTVVEPGLAVVGYVDYDDVLPRCDAVVHHGGTGIAYAAIRAGVPALVVPHDFDQPDNAVRLAVAGAGALTRAPLGSARAARRLREVLAMDRTRLAGLTRALAGYDPVGATERVLLDLARSRPAPR</sequence>
<keyword evidence="6" id="KW-1185">Reference proteome</keyword>
<keyword evidence="1" id="KW-0328">Glycosyltransferase</keyword>
<dbReference type="GO" id="GO:0017000">
    <property type="term" value="P:antibiotic biosynthetic process"/>
    <property type="evidence" value="ECO:0007669"/>
    <property type="project" value="UniProtKB-ARBA"/>
</dbReference>
<dbReference type="GO" id="GO:0008194">
    <property type="term" value="F:UDP-glycosyltransferase activity"/>
    <property type="evidence" value="ECO:0007669"/>
    <property type="project" value="InterPro"/>
</dbReference>
<dbReference type="SUPFAM" id="SSF53756">
    <property type="entry name" value="UDP-Glycosyltransferase/glycogen phosphorylase"/>
    <property type="match status" value="1"/>
</dbReference>
<accession>A0A3N2DBC0</accession>
<feature type="domain" description="Erythromycin biosynthesis protein CIII-like C-terminal" evidence="3">
    <location>
        <begin position="277"/>
        <end position="371"/>
    </location>
</feature>
<gene>
    <name evidence="5" type="ORF">EDD28_1620</name>
</gene>
<dbReference type="CDD" id="cd03784">
    <property type="entry name" value="GT1_Gtf-like"/>
    <property type="match status" value="1"/>
</dbReference>
<dbReference type="EMBL" id="RKHQ01000001">
    <property type="protein sequence ID" value="ROR97027.1"/>
    <property type="molecule type" value="Genomic_DNA"/>
</dbReference>